<gene>
    <name evidence="1" type="ORF">TNIN_196421</name>
</gene>
<name>A0A8X6YHL1_9ARAC</name>
<proteinExistence type="predicted"/>
<keyword evidence="2" id="KW-1185">Reference proteome</keyword>
<sequence>MSLLWKNAPTTLMNNFIVVKEKSENLQNNFEKLEWIVEKYKYMIQDQLSKGINRVDECSRDQYGHFMPHRCFVRNDKGSKKAQ</sequence>
<reference evidence="1" key="1">
    <citation type="submission" date="2020-08" db="EMBL/GenBank/DDBJ databases">
        <title>Multicomponent nature underlies the extraordinary mechanical properties of spider dragline silk.</title>
        <authorList>
            <person name="Kono N."/>
            <person name="Nakamura H."/>
            <person name="Mori M."/>
            <person name="Yoshida Y."/>
            <person name="Ohtoshi R."/>
            <person name="Malay A.D."/>
            <person name="Moran D.A.P."/>
            <person name="Tomita M."/>
            <person name="Numata K."/>
            <person name="Arakawa K."/>
        </authorList>
    </citation>
    <scope>NUCLEOTIDE SEQUENCE</scope>
</reference>
<protein>
    <submittedName>
        <fullName evidence="1">Uncharacterized protein</fullName>
    </submittedName>
</protein>
<evidence type="ECO:0000313" key="1">
    <source>
        <dbReference type="EMBL" id="GFY70858.1"/>
    </source>
</evidence>
<comment type="caution">
    <text evidence="1">The sequence shown here is derived from an EMBL/GenBank/DDBJ whole genome shotgun (WGS) entry which is preliminary data.</text>
</comment>
<organism evidence="1 2">
    <name type="scientific">Trichonephila inaurata madagascariensis</name>
    <dbReference type="NCBI Taxonomy" id="2747483"/>
    <lineage>
        <taxon>Eukaryota</taxon>
        <taxon>Metazoa</taxon>
        <taxon>Ecdysozoa</taxon>
        <taxon>Arthropoda</taxon>
        <taxon>Chelicerata</taxon>
        <taxon>Arachnida</taxon>
        <taxon>Araneae</taxon>
        <taxon>Araneomorphae</taxon>
        <taxon>Entelegynae</taxon>
        <taxon>Araneoidea</taxon>
        <taxon>Nephilidae</taxon>
        <taxon>Trichonephila</taxon>
        <taxon>Trichonephila inaurata</taxon>
    </lineage>
</organism>
<dbReference type="AlphaFoldDB" id="A0A8X6YHL1"/>
<dbReference type="EMBL" id="BMAV01018461">
    <property type="protein sequence ID" value="GFY70858.1"/>
    <property type="molecule type" value="Genomic_DNA"/>
</dbReference>
<dbReference type="Proteomes" id="UP000886998">
    <property type="component" value="Unassembled WGS sequence"/>
</dbReference>
<evidence type="ECO:0000313" key="2">
    <source>
        <dbReference type="Proteomes" id="UP000886998"/>
    </source>
</evidence>
<accession>A0A8X6YHL1</accession>